<reference evidence="2" key="1">
    <citation type="journal article" date="2015" name="Nature">
        <title>Complex archaea that bridge the gap between prokaryotes and eukaryotes.</title>
        <authorList>
            <person name="Spang A."/>
            <person name="Saw J.H."/>
            <person name="Jorgensen S.L."/>
            <person name="Zaremba-Niedzwiedzka K."/>
            <person name="Martijn J."/>
            <person name="Lind A.E."/>
            <person name="van Eijk R."/>
            <person name="Schleper C."/>
            <person name="Guy L."/>
            <person name="Ettema T.J."/>
        </authorList>
    </citation>
    <scope>NUCLEOTIDE SEQUENCE</scope>
</reference>
<comment type="caution">
    <text evidence="2">The sequence shown here is derived from an EMBL/GenBank/DDBJ whole genome shotgun (WGS) entry which is preliminary data.</text>
</comment>
<feature type="transmembrane region" description="Helical" evidence="1">
    <location>
        <begin position="50"/>
        <end position="71"/>
    </location>
</feature>
<evidence type="ECO:0000313" key="2">
    <source>
        <dbReference type="EMBL" id="KKN86635.1"/>
    </source>
</evidence>
<name>A0A0F9U074_9ZZZZ</name>
<feature type="transmembrane region" description="Helical" evidence="1">
    <location>
        <begin position="104"/>
        <end position="125"/>
    </location>
</feature>
<evidence type="ECO:0000256" key="1">
    <source>
        <dbReference type="SAM" id="Phobius"/>
    </source>
</evidence>
<feature type="transmembrane region" description="Helical" evidence="1">
    <location>
        <begin position="137"/>
        <end position="160"/>
    </location>
</feature>
<gene>
    <name evidence="2" type="ORF">LCGC14_0265980</name>
</gene>
<accession>A0A0F9U074</accession>
<organism evidence="2">
    <name type="scientific">marine sediment metagenome</name>
    <dbReference type="NCBI Taxonomy" id="412755"/>
    <lineage>
        <taxon>unclassified sequences</taxon>
        <taxon>metagenomes</taxon>
        <taxon>ecological metagenomes</taxon>
    </lineage>
</organism>
<keyword evidence="1" id="KW-0472">Membrane</keyword>
<keyword evidence="1" id="KW-0812">Transmembrane</keyword>
<protein>
    <submittedName>
        <fullName evidence="2">Uncharacterized protein</fullName>
    </submittedName>
</protein>
<dbReference type="EMBL" id="LAZR01000145">
    <property type="protein sequence ID" value="KKN86635.1"/>
    <property type="molecule type" value="Genomic_DNA"/>
</dbReference>
<feature type="transmembrane region" description="Helical" evidence="1">
    <location>
        <begin position="12"/>
        <end position="30"/>
    </location>
</feature>
<proteinExistence type="predicted"/>
<keyword evidence="1" id="KW-1133">Transmembrane helix</keyword>
<sequence>MKILNWYYKRPILIDYILSAFILGFMFLLNDLLDLNIINANTANDISLDIGAIGLTVSGFILTLVTILITFKSGEILSDNRLDNDSNPFKIFLSSPLYKKSINILKYGVLSLVIISISIFIIKLFSGNIYFKYTLSANIIGIVIISSTFIRCFYVLNIILKMQEFNPENE</sequence>
<dbReference type="AlphaFoldDB" id="A0A0F9U074"/>